<gene>
    <name evidence="5" type="ORF">LARV_01092</name>
</gene>
<dbReference type="SMART" id="SM00089">
    <property type="entry name" value="PKD"/>
    <property type="match status" value="2"/>
</dbReference>
<dbReference type="InterPro" id="IPR036691">
    <property type="entry name" value="Endo/exonu/phosph_ase_sf"/>
</dbReference>
<dbReference type="PROSITE" id="PS51841">
    <property type="entry name" value="LTD"/>
    <property type="match status" value="1"/>
</dbReference>
<dbReference type="InterPro" id="IPR022409">
    <property type="entry name" value="PKD/Chitinase_dom"/>
</dbReference>
<organism evidence="5">
    <name type="scientific">Longilinea arvoryzae</name>
    <dbReference type="NCBI Taxonomy" id="360412"/>
    <lineage>
        <taxon>Bacteria</taxon>
        <taxon>Bacillati</taxon>
        <taxon>Chloroflexota</taxon>
        <taxon>Anaerolineae</taxon>
        <taxon>Anaerolineales</taxon>
        <taxon>Anaerolineaceae</taxon>
        <taxon>Longilinea</taxon>
    </lineage>
</organism>
<accession>A0A0S7BHJ1</accession>
<feature type="signal peptide" evidence="2">
    <location>
        <begin position="1"/>
        <end position="30"/>
    </location>
</feature>
<dbReference type="RefSeq" id="WP_075072683.1">
    <property type="nucleotide sequence ID" value="NZ_DF967972.1"/>
</dbReference>
<feature type="domain" description="LTD" evidence="4">
    <location>
        <begin position="22"/>
        <end position="175"/>
    </location>
</feature>
<dbReference type="InterPro" id="IPR047971">
    <property type="entry name" value="ExeM-like"/>
</dbReference>
<keyword evidence="6" id="KW-1185">Reference proteome</keyword>
<protein>
    <submittedName>
        <fullName evidence="5">Predicted extracellular nuclease</fullName>
    </submittedName>
</protein>
<dbReference type="CDD" id="cd00146">
    <property type="entry name" value="PKD"/>
    <property type="match status" value="2"/>
</dbReference>
<dbReference type="Pfam" id="PF00932">
    <property type="entry name" value="LTD"/>
    <property type="match status" value="1"/>
</dbReference>
<reference evidence="5" key="1">
    <citation type="submission" date="2015-07" db="EMBL/GenBank/DDBJ databases">
        <title>Draft Genome Sequences of Anaerolinea thermolimosa IMO-1, Bellilinea caldifistulae GOMI-1, Leptolinea tardivitalis YMTK-2, Levilinea saccharolytica KIBI-1,Longilinea arvoryzae KOME-1, Previously Described as Members of the Anaerolineaceae (Chloroflexi).</title>
        <authorList>
            <person name="Sekiguchi Y."/>
            <person name="Ohashi A."/>
            <person name="Matsuura N."/>
            <person name="Tourlousse M.D."/>
        </authorList>
    </citation>
    <scope>NUCLEOTIDE SEQUENCE [LARGE SCALE GENOMIC DNA]</scope>
    <source>
        <strain evidence="5">KOME-1</strain>
    </source>
</reference>
<dbReference type="InterPro" id="IPR032812">
    <property type="entry name" value="SbsA_Ig"/>
</dbReference>
<dbReference type="Gene3D" id="3.60.10.10">
    <property type="entry name" value="Endonuclease/exonuclease/phosphatase"/>
    <property type="match status" value="1"/>
</dbReference>
<dbReference type="SUPFAM" id="SSF56219">
    <property type="entry name" value="DNase I-like"/>
    <property type="match status" value="1"/>
</dbReference>
<proteinExistence type="predicted"/>
<evidence type="ECO:0000256" key="2">
    <source>
        <dbReference type="SAM" id="SignalP"/>
    </source>
</evidence>
<evidence type="ECO:0000259" key="4">
    <source>
        <dbReference type="PROSITE" id="PS51841"/>
    </source>
</evidence>
<evidence type="ECO:0000313" key="5">
    <source>
        <dbReference type="EMBL" id="GAP13339.1"/>
    </source>
</evidence>
<evidence type="ECO:0000313" key="6">
    <source>
        <dbReference type="Proteomes" id="UP000055060"/>
    </source>
</evidence>
<dbReference type="InterPro" id="IPR000601">
    <property type="entry name" value="PKD_dom"/>
</dbReference>
<dbReference type="SUPFAM" id="SSF74853">
    <property type="entry name" value="Lamin A/C globular tail domain"/>
    <property type="match status" value="1"/>
</dbReference>
<evidence type="ECO:0000256" key="1">
    <source>
        <dbReference type="ARBA" id="ARBA00022729"/>
    </source>
</evidence>
<feature type="chain" id="PRO_5006632966" evidence="2">
    <location>
        <begin position="31"/>
        <end position="1248"/>
    </location>
</feature>
<dbReference type="InterPro" id="IPR013783">
    <property type="entry name" value="Ig-like_fold"/>
</dbReference>
<keyword evidence="1 2" id="KW-0732">Signal</keyword>
<name>A0A0S7BHJ1_9CHLR</name>
<dbReference type="NCBIfam" id="NF033681">
    <property type="entry name" value="ExeM_NucH_DNase"/>
    <property type="match status" value="1"/>
</dbReference>
<dbReference type="Pfam" id="PF13205">
    <property type="entry name" value="Big_5"/>
    <property type="match status" value="1"/>
</dbReference>
<dbReference type="AlphaFoldDB" id="A0A0S7BHJ1"/>
<sequence>MINRPGLRIVLIAVLAAAFAFTGYPFQPHAAQAAPANIVISQVYGGGGNSGGIYTNDFVELYNRGSSSVSLAGWSIQYTSATGTGNFGANTGLLTPLSGTLDPGHYFLIQEAAGSNIQLPLPTPNITDSTPINMSGTGGKVALVNTTTPLGCNGSTTPCSAAALATLVDLVGWDGANFYEGSGPAPATTNSTAVLRKLDGAQDTDNNSADFISGAPNPRNTLPPDAAPQVVSTVPADGAAFVPYDSNVTINFSEAVNVSGAWFNLTCTLSGSHTASVSGGPVTFTLDPGADFVAGEACTLTVNKDLVSDQDSNDPPDTMTVSFSIGFSTGSTCLLGYTPIYTIQGSGLTTPIPGTVTTQGVVVGDFEGPSPALRGFYLQDAAGDGNLLTSDGIFVFNGNNDSVSLGDVVRVTGTAEEYQDQTEIGSVTSIVNCGVGSVAPLDVTLPFASATAAESAEGMLVRLQQTLFVTEHYQLGRFGEVLLSSGARLQQPTNVVSPGAPALALQTANNLNQILIDDSTQNQNPDPILFGRGGMPLSASNTLRGGDTATGIVGVMTYTWGGNSASPNAYRVRPLNALDGYIDFQPANERPAGAPALTGRLRVVGMNLLNYFNTFGVGACTLGVGGGPTDCRGADDLVEFDRQWPKTVAAILGTQADVIGVIEMENDGYGSDSAIQDLVNKLNTVAGPDVYAFIDVDTLTGQINALGVDAIKVGLLYKPERVTPVGVTAALNTPAFVTGGDSADRNRPALAQAFEEVGTGARFVVSVNHLKSKGSACDAPDLGDGQGNCNSVRTNAANLQAAWLAGDPTGTGDTDALIIGDLNSYAMEDPIVALQNAGYTNLIYQFIGPDAYSYVFDGQWGYLDHALANTSLAGQISGVAEWHIDADEPSVLDYNTNFKSPGQIVSLYAPDEFRIGDHDPVLIDLTLTTPTADAGGPYTGDEGQSVALSATGADPNGGTVSFAWDLDNDGVFETPGQNVTFQAVDGTFDYPVAVRVTESDGAYAISSASVQVLNVAPTLGEISAPLDPVQVNQPVDASADFTDPGVLDTHTAVWDWGDGTTAAGTVTETDGSGSVADSHTYTTPGVYRVGLTVTDKDGGSAESFFEYVVIYDPNGGFVSGGGWIDSPAGAYLADPGLSGKATFGFVSRYKKGATVPEGNTEFQFHAAGLNFKSSSYDWLVVAGSKAQFKGVGTIDSEGEYFFMISAEDSAPDTFRIKIWTLDGSGGEQIVYDNGSQQAIGGGSVIVHK</sequence>
<feature type="domain" description="PKD" evidence="3">
    <location>
        <begin position="1054"/>
        <end position="1101"/>
    </location>
</feature>
<dbReference type="STRING" id="360412.LARV_01092"/>
<dbReference type="EMBL" id="DF967972">
    <property type="protein sequence ID" value="GAP13339.1"/>
    <property type="molecule type" value="Genomic_DNA"/>
</dbReference>
<dbReference type="FunFam" id="3.60.10.10:FF:000072">
    <property type="entry name" value="Extracellular nuclease"/>
    <property type="match status" value="1"/>
</dbReference>
<dbReference type="InterPro" id="IPR035986">
    <property type="entry name" value="PKD_dom_sf"/>
</dbReference>
<dbReference type="CDD" id="cd04486">
    <property type="entry name" value="YhcR_OBF_like"/>
    <property type="match status" value="1"/>
</dbReference>
<dbReference type="Gene3D" id="2.60.40.10">
    <property type="entry name" value="Immunoglobulins"/>
    <property type="match status" value="2"/>
</dbReference>
<dbReference type="CDD" id="cd10283">
    <property type="entry name" value="MnuA_DNase1-like"/>
    <property type="match status" value="1"/>
</dbReference>
<dbReference type="PANTHER" id="PTHR42834">
    <property type="entry name" value="ENDONUCLEASE/EXONUCLEASE/PHOSPHATASE FAMILY PROTEIN (AFU_ORTHOLOGUE AFUA_3G09210)"/>
    <property type="match status" value="1"/>
</dbReference>
<dbReference type="PROSITE" id="PS50093">
    <property type="entry name" value="PKD"/>
    <property type="match status" value="1"/>
</dbReference>
<dbReference type="Pfam" id="PF18911">
    <property type="entry name" value="PKD_4"/>
    <property type="match status" value="1"/>
</dbReference>
<dbReference type="InterPro" id="IPR001322">
    <property type="entry name" value="Lamin_tail_dom"/>
</dbReference>
<dbReference type="Proteomes" id="UP000055060">
    <property type="component" value="Unassembled WGS sequence"/>
</dbReference>
<dbReference type="SUPFAM" id="SSF49299">
    <property type="entry name" value="PKD domain"/>
    <property type="match status" value="2"/>
</dbReference>
<evidence type="ECO:0000259" key="3">
    <source>
        <dbReference type="PROSITE" id="PS50093"/>
    </source>
</evidence>
<dbReference type="InterPro" id="IPR036415">
    <property type="entry name" value="Lamin_tail_dom_sf"/>
</dbReference>
<dbReference type="PANTHER" id="PTHR42834:SF1">
    <property type="entry name" value="ENDONUCLEASE_EXONUCLEASE_PHOSPHATASE FAMILY PROTEIN (AFU_ORTHOLOGUE AFUA_3G09210)"/>
    <property type="match status" value="1"/>
</dbReference>